<keyword evidence="2" id="KW-1185">Reference proteome</keyword>
<dbReference type="PANTHER" id="PTHR37833">
    <property type="entry name" value="LIPOPROTEIN-RELATED"/>
    <property type="match status" value="1"/>
</dbReference>
<dbReference type="RefSeq" id="WP_200266970.1">
    <property type="nucleotide sequence ID" value="NZ_JAENIJ010000002.1"/>
</dbReference>
<gene>
    <name evidence="1" type="ORF">JIN85_01685</name>
</gene>
<comment type="caution">
    <text evidence="1">The sequence shown here is derived from an EMBL/GenBank/DDBJ whole genome shotgun (WGS) entry which is preliminary data.</text>
</comment>
<proteinExistence type="predicted"/>
<organism evidence="1 2">
    <name type="scientific">Luteolibacter pohnpeiensis</name>
    <dbReference type="NCBI Taxonomy" id="454153"/>
    <lineage>
        <taxon>Bacteria</taxon>
        <taxon>Pseudomonadati</taxon>
        <taxon>Verrucomicrobiota</taxon>
        <taxon>Verrucomicrobiia</taxon>
        <taxon>Verrucomicrobiales</taxon>
        <taxon>Verrucomicrobiaceae</taxon>
        <taxon>Luteolibacter</taxon>
    </lineage>
</organism>
<dbReference type="Proteomes" id="UP000603141">
    <property type="component" value="Unassembled WGS sequence"/>
</dbReference>
<dbReference type="EMBL" id="JAENIJ010000002">
    <property type="protein sequence ID" value="MBK1881104.1"/>
    <property type="molecule type" value="Genomic_DNA"/>
</dbReference>
<dbReference type="InterPro" id="IPR011467">
    <property type="entry name" value="DUF1573"/>
</dbReference>
<evidence type="ECO:0000313" key="1">
    <source>
        <dbReference type="EMBL" id="MBK1881104.1"/>
    </source>
</evidence>
<evidence type="ECO:0000313" key="2">
    <source>
        <dbReference type="Proteomes" id="UP000603141"/>
    </source>
</evidence>
<sequence>MKVVIGSWLFLAGTLFAGGLKFTETSKEITADPAARSVTAEFDFTNDTQHPVTIEKTDGGCSCVSVKVSDGKTQFSPGESGKIQAVFDIGNFSGEVDKPVKVWLKGEDVDVATQTLKIHINIPVLISMEPKTLKWTVGDKTSSKTIKIAVHDDKPVHLDAVKSSTNAFTTNLKTIKDGEEYELEVTPVSTEKMGTLGIFRIETDCPMDRYKLLQAFAVIQKKS</sequence>
<protein>
    <submittedName>
        <fullName evidence="1">DUF1573 domain-containing protein</fullName>
    </submittedName>
</protein>
<dbReference type="PANTHER" id="PTHR37833:SF1">
    <property type="entry name" value="SIGNAL PEPTIDE PROTEIN"/>
    <property type="match status" value="1"/>
</dbReference>
<dbReference type="Pfam" id="PF07610">
    <property type="entry name" value="DUF1573"/>
    <property type="match status" value="1"/>
</dbReference>
<dbReference type="Gene3D" id="2.60.40.10">
    <property type="entry name" value="Immunoglobulins"/>
    <property type="match status" value="1"/>
</dbReference>
<dbReference type="InterPro" id="IPR013783">
    <property type="entry name" value="Ig-like_fold"/>
</dbReference>
<accession>A0A934VV24</accession>
<name>A0A934VV24_9BACT</name>
<reference evidence="1" key="1">
    <citation type="submission" date="2021-01" db="EMBL/GenBank/DDBJ databases">
        <title>Modified the classification status of verrucomicrobia.</title>
        <authorList>
            <person name="Feng X."/>
        </authorList>
    </citation>
    <scope>NUCLEOTIDE SEQUENCE</scope>
    <source>
        <strain evidence="1">KCTC 22041</strain>
    </source>
</reference>
<dbReference type="AlphaFoldDB" id="A0A934VV24"/>